<evidence type="ECO:0000259" key="3">
    <source>
        <dbReference type="Pfam" id="PF14244"/>
    </source>
</evidence>
<reference evidence="5 6" key="1">
    <citation type="submission" date="2020-08" db="EMBL/GenBank/DDBJ databases">
        <title>Plant Genome Project.</title>
        <authorList>
            <person name="Zhang R.-G."/>
        </authorList>
    </citation>
    <scope>NUCLEOTIDE SEQUENCE [LARGE SCALE GENOMIC DNA]</scope>
    <source>
        <tissue evidence="5">Rhizome</tissue>
    </source>
</reference>
<accession>A0A8J5F358</accession>
<feature type="region of interest" description="Disordered" evidence="1">
    <location>
        <begin position="935"/>
        <end position="956"/>
    </location>
</feature>
<dbReference type="Pfam" id="PF14244">
    <property type="entry name" value="Retrotran_gag_3"/>
    <property type="match status" value="1"/>
</dbReference>
<dbReference type="Pfam" id="PF22936">
    <property type="entry name" value="Pol_BBD"/>
    <property type="match status" value="1"/>
</dbReference>
<evidence type="ECO:0000259" key="4">
    <source>
        <dbReference type="Pfam" id="PF22936"/>
    </source>
</evidence>
<dbReference type="PANTHER" id="PTHR31348:SF4">
    <property type="entry name" value="PHYTOCHROME A-ASSOCIATED F-BOX PROTEIN"/>
    <property type="match status" value="1"/>
</dbReference>
<gene>
    <name evidence="5" type="ORF">ZIOFF_064001</name>
</gene>
<sequence>MASSASTGTAAAAAATGSCSPFASLSDDIVLNILAKLEADPRHLARLACVCSRLSSLIRTVCYRSICSRSLPADLLPSPTEAAAAASSWPSLYKLSVCCPGLYRAGVLLEHSDFGLERDIGPHLTFPVGSSSSSSSSSSDLTNPVPPIPSDAGVSCWSLFDDLYFDTIYDPSEVEDVSFVPIDLPPGESPVTVGSVVSKWRKQQWAGPTNSHLASGLWSLSREQGNKLLASRFKSDCLYICDWPGCVHAEEKRKYMLFRGVFKNFKRSRVWKTIVDSNRGKIELSCAFCACRETWDLHSAFCLRRVFGFHDDGEPVVRAYVCENGHLMCVLRSFYATEVELVSFVMDVLNIFFVCDGRQLLKWSSFGVCAINHCLRRLVVQSIHIGDAIVVTGGPKDIADGDANISQKLSSVLLNEFNYLPWSRAITIALGGRSRLGFINGTFKSPESSSPEYAAWLSKDQQVMSWILNSMEHDLAAIFSYSESSLDLWNAVRDMYGNQNNSARIFQIHREIASLQQDGKPFVNLLGSLKSLWSELEIYRPPTTDAAILQKRTEENRIFQLLASLNPDFEDLRSHILMNTDLPSFKNICATIQREEVRRKVMPRYVNTSPSDVRAYITRSSSEEKSYKGKRPDLKCEHCHSPGHSINRCWTLHPELKPKFSKDQKSGGYQKRIHDQKAHMATHSLESFSSNPVALLNDFANYLQNRHGQETVQGRSINQEKNQPAALLSHFAGFLADANSDTNEGIQIAFLTAFEINSLHDVWVIDSGATDHMSNKLTHVYDFHPFSKPSLVSVANGKGAHVQGKGKIKLVSDTIESDVLYVPSFPFQLLSVHKLTSSLNCEVLFTPHKVIFQDLVTKATIGEGFHLHGLYYFSPNSQVTKGFQAISFPIAEQDLWHRRLAHPSNNVLSKINRVLPKGTGEKLSELFPLPNINYGHQSTQDLHPQDLHPSHATSEHCDDHLDISSALSKEAIIESPEQDFSHTQGEPIASRRNPPRVRHPPTKLEDYVAHTVRSSADSSLYVRLGSVDKLVVLIYVDDLIITGNNNDSIAQLKMQLQQKFPIKDLGSLKYFLGIEMAISSKGLFLNQRKYILDLLQDAEMLHTKPAATPLDSKLRLASTEKKPYSSIDCIAKDAGEKLKSSFAFIRLHLEYSFELLDKE</sequence>
<feature type="domain" description="Reverse transcriptase Ty1/copia-type" evidence="2">
    <location>
        <begin position="1013"/>
        <end position="1110"/>
    </location>
</feature>
<dbReference type="EMBL" id="JACMSC010000017">
    <property type="protein sequence ID" value="KAG6480501.1"/>
    <property type="molecule type" value="Genomic_DNA"/>
</dbReference>
<name>A0A8J5F358_ZINOF</name>
<dbReference type="InterPro" id="IPR040267">
    <property type="entry name" value="EID1-like"/>
</dbReference>
<evidence type="ECO:0000313" key="5">
    <source>
        <dbReference type="EMBL" id="KAG6480501.1"/>
    </source>
</evidence>
<dbReference type="InterPro" id="IPR054722">
    <property type="entry name" value="PolX-like_BBD"/>
</dbReference>
<protein>
    <submittedName>
        <fullName evidence="5">Uncharacterized protein</fullName>
    </submittedName>
</protein>
<dbReference type="AlphaFoldDB" id="A0A8J5F358"/>
<dbReference type="Proteomes" id="UP000734854">
    <property type="component" value="Unassembled WGS sequence"/>
</dbReference>
<feature type="compositionally biased region" description="Basic and acidic residues" evidence="1">
    <location>
        <begin position="943"/>
        <end position="956"/>
    </location>
</feature>
<evidence type="ECO:0000313" key="6">
    <source>
        <dbReference type="Proteomes" id="UP000734854"/>
    </source>
</evidence>
<proteinExistence type="predicted"/>
<dbReference type="InterPro" id="IPR013103">
    <property type="entry name" value="RVT_2"/>
</dbReference>
<dbReference type="SUPFAM" id="SSF81383">
    <property type="entry name" value="F-box domain"/>
    <property type="match status" value="1"/>
</dbReference>
<evidence type="ECO:0000259" key="2">
    <source>
        <dbReference type="Pfam" id="PF07727"/>
    </source>
</evidence>
<feature type="region of interest" description="Disordered" evidence="1">
    <location>
        <begin position="976"/>
        <end position="1002"/>
    </location>
</feature>
<dbReference type="InterPro" id="IPR029472">
    <property type="entry name" value="Copia-like_N"/>
</dbReference>
<organism evidence="5 6">
    <name type="scientific">Zingiber officinale</name>
    <name type="common">Ginger</name>
    <name type="synonym">Amomum zingiber</name>
    <dbReference type="NCBI Taxonomy" id="94328"/>
    <lineage>
        <taxon>Eukaryota</taxon>
        <taxon>Viridiplantae</taxon>
        <taxon>Streptophyta</taxon>
        <taxon>Embryophyta</taxon>
        <taxon>Tracheophyta</taxon>
        <taxon>Spermatophyta</taxon>
        <taxon>Magnoliopsida</taxon>
        <taxon>Liliopsida</taxon>
        <taxon>Zingiberales</taxon>
        <taxon>Zingiberaceae</taxon>
        <taxon>Zingiber</taxon>
    </lineage>
</organism>
<dbReference type="CDD" id="cd09917">
    <property type="entry name" value="F-box_SF"/>
    <property type="match status" value="1"/>
</dbReference>
<dbReference type="PANTHER" id="PTHR31348">
    <property type="entry name" value="EID1-LIKE F-BOX PROTEIN 2-RELATED"/>
    <property type="match status" value="1"/>
</dbReference>
<keyword evidence="6" id="KW-1185">Reference proteome</keyword>
<feature type="domain" description="Retrotransposon Copia-like N-terminal" evidence="3">
    <location>
        <begin position="406"/>
        <end position="447"/>
    </location>
</feature>
<dbReference type="InterPro" id="IPR036047">
    <property type="entry name" value="F-box-like_dom_sf"/>
</dbReference>
<feature type="domain" description="Retrovirus-related Pol polyprotein from transposon TNT 1-94-like beta-barrel" evidence="4">
    <location>
        <begin position="763"/>
        <end position="837"/>
    </location>
</feature>
<evidence type="ECO:0000256" key="1">
    <source>
        <dbReference type="SAM" id="MobiDB-lite"/>
    </source>
</evidence>
<comment type="caution">
    <text evidence="5">The sequence shown here is derived from an EMBL/GenBank/DDBJ whole genome shotgun (WGS) entry which is preliminary data.</text>
</comment>
<dbReference type="Pfam" id="PF07727">
    <property type="entry name" value="RVT_2"/>
    <property type="match status" value="1"/>
</dbReference>